<feature type="region of interest" description="Disordered" evidence="2">
    <location>
        <begin position="106"/>
        <end position="281"/>
    </location>
</feature>
<feature type="compositionally biased region" description="Basic and acidic residues" evidence="2">
    <location>
        <begin position="124"/>
        <end position="160"/>
    </location>
</feature>
<dbReference type="PANTHER" id="PTHR12232">
    <property type="entry name" value="SH3 DOMAIN-BINDING GLUTAMIC ACID-RICH-LIKE PROTEIN"/>
    <property type="match status" value="1"/>
</dbReference>
<dbReference type="Pfam" id="PF04908">
    <property type="entry name" value="SH3BGR"/>
    <property type="match status" value="1"/>
</dbReference>
<keyword evidence="4" id="KW-1185">Reference proteome</keyword>
<feature type="region of interest" description="Disordered" evidence="2">
    <location>
        <begin position="45"/>
        <end position="78"/>
    </location>
</feature>
<feature type="compositionally biased region" description="Basic and acidic residues" evidence="2">
    <location>
        <begin position="257"/>
        <end position="267"/>
    </location>
</feature>
<gene>
    <name evidence="3" type="ORF">PARMNEM_LOCUS22283</name>
</gene>
<proteinExistence type="inferred from homology"/>
<dbReference type="AlphaFoldDB" id="A0AAV1MBH5"/>
<evidence type="ECO:0000256" key="1">
    <source>
        <dbReference type="ARBA" id="ARBA00007764"/>
    </source>
</evidence>
<sequence length="281" mass="31134">MVVKVYMSGISGNKEVKKRQQRVLMILDSKNIKYEIIDITEPGRETDKDFMQNNAKSNGGTVSDPNPRSPLPPQLFNDEEYCGDYDQFDMANEVDTLEQFLKLELPPEGPSQTEKETAVNGHVDGGKASKESKENSQERETLFSNETGEKEVSPSKDESTVKASSPTRETTPSREETSEAPTSVENDEHTEVRADSPANETSLEKEKSPERQKSVDKEKSPMGDEEIAQNANESEEAPNGAVSSREQSEEKEAVEEQTGKAERKMDDPSIALIQSEQAAAE</sequence>
<dbReference type="Proteomes" id="UP001314205">
    <property type="component" value="Unassembled WGS sequence"/>
</dbReference>
<evidence type="ECO:0000313" key="3">
    <source>
        <dbReference type="EMBL" id="CAK1603997.1"/>
    </source>
</evidence>
<dbReference type="EMBL" id="CAVLGL010000159">
    <property type="protein sequence ID" value="CAK1603997.1"/>
    <property type="molecule type" value="Genomic_DNA"/>
</dbReference>
<dbReference type="GO" id="GO:0005737">
    <property type="term" value="C:cytoplasm"/>
    <property type="evidence" value="ECO:0007669"/>
    <property type="project" value="TreeGrafter"/>
</dbReference>
<dbReference type="Gene3D" id="3.40.30.10">
    <property type="entry name" value="Glutaredoxin"/>
    <property type="match status" value="1"/>
</dbReference>
<dbReference type="CDD" id="cd03030">
    <property type="entry name" value="GRX_SH3BGR"/>
    <property type="match status" value="1"/>
</dbReference>
<dbReference type="InterPro" id="IPR006993">
    <property type="entry name" value="Glut_rich_SH3-bd"/>
</dbReference>
<reference evidence="3 4" key="1">
    <citation type="submission" date="2023-11" db="EMBL/GenBank/DDBJ databases">
        <authorList>
            <person name="Hedman E."/>
            <person name="Englund M."/>
            <person name="Stromberg M."/>
            <person name="Nyberg Akerstrom W."/>
            <person name="Nylinder S."/>
            <person name="Jareborg N."/>
            <person name="Kallberg Y."/>
            <person name="Kronander E."/>
        </authorList>
    </citation>
    <scope>NUCLEOTIDE SEQUENCE [LARGE SCALE GENOMIC DNA]</scope>
</reference>
<protein>
    <recommendedName>
        <fullName evidence="5">SH3 domain-binding glutamic acid-rich protein</fullName>
    </recommendedName>
</protein>
<feature type="compositionally biased region" description="Basic and acidic residues" evidence="2">
    <location>
        <begin position="202"/>
        <end position="222"/>
    </location>
</feature>
<dbReference type="PANTHER" id="PTHR12232:SF15">
    <property type="entry name" value="SH3 DOMAIN-BINDING GLUTAMIC ACID-RICH PROTEIN HOMOLOG"/>
    <property type="match status" value="1"/>
</dbReference>
<comment type="similarity">
    <text evidence="1">Belongs to the SH3BGR family.</text>
</comment>
<dbReference type="InterPro" id="IPR051033">
    <property type="entry name" value="SH3BGR"/>
</dbReference>
<evidence type="ECO:0000256" key="2">
    <source>
        <dbReference type="SAM" id="MobiDB-lite"/>
    </source>
</evidence>
<feature type="compositionally biased region" description="Polar residues" evidence="2">
    <location>
        <begin position="51"/>
        <end position="66"/>
    </location>
</feature>
<dbReference type="InterPro" id="IPR036249">
    <property type="entry name" value="Thioredoxin-like_sf"/>
</dbReference>
<feature type="compositionally biased region" description="Polar residues" evidence="2">
    <location>
        <begin position="272"/>
        <end position="281"/>
    </location>
</feature>
<organism evidence="3 4">
    <name type="scientific">Parnassius mnemosyne</name>
    <name type="common">clouded apollo</name>
    <dbReference type="NCBI Taxonomy" id="213953"/>
    <lineage>
        <taxon>Eukaryota</taxon>
        <taxon>Metazoa</taxon>
        <taxon>Ecdysozoa</taxon>
        <taxon>Arthropoda</taxon>
        <taxon>Hexapoda</taxon>
        <taxon>Insecta</taxon>
        <taxon>Pterygota</taxon>
        <taxon>Neoptera</taxon>
        <taxon>Endopterygota</taxon>
        <taxon>Lepidoptera</taxon>
        <taxon>Glossata</taxon>
        <taxon>Ditrysia</taxon>
        <taxon>Papilionoidea</taxon>
        <taxon>Papilionidae</taxon>
        <taxon>Parnassiinae</taxon>
        <taxon>Parnassini</taxon>
        <taxon>Parnassius</taxon>
        <taxon>Driopa</taxon>
    </lineage>
</organism>
<name>A0AAV1MBH5_9NEOP</name>
<comment type="caution">
    <text evidence="3">The sequence shown here is derived from an EMBL/GenBank/DDBJ whole genome shotgun (WGS) entry which is preliminary data.</text>
</comment>
<accession>A0AAV1MBH5</accession>
<evidence type="ECO:0008006" key="5">
    <source>
        <dbReference type="Google" id="ProtNLM"/>
    </source>
</evidence>
<dbReference type="SUPFAM" id="SSF52833">
    <property type="entry name" value="Thioredoxin-like"/>
    <property type="match status" value="1"/>
</dbReference>
<evidence type="ECO:0000313" key="4">
    <source>
        <dbReference type="Proteomes" id="UP001314205"/>
    </source>
</evidence>